<sequence length="253" mass="28122">MSDRENETTSRPCSRPNVVLISLIWLLLIAGLLALGTWQVERLSWKLNLIARVEQRIHAAPVPPPSRSDWPKVSQARDEYRRVRARGRFVYDEETLVYAATELGAGFWVMTPLALDDGTTVLINRGFVPTDKREASARAQSQVESDTEVTGLMRMDEPKGSLLRSNRPEEGRWYSRDIGSIAAARGLSGVAPYFIDADASPNPGGLPVGGLTRVVFPNNHLIYALTWFCLALMSAAMLILFWRSAARVSREAP</sequence>
<keyword evidence="6" id="KW-1003">Cell membrane</keyword>
<comment type="caution">
    <text evidence="7">The sequence shown here is derived from an EMBL/GenBank/DDBJ whole genome shotgun (WGS) entry which is preliminary data.</text>
</comment>
<dbReference type="CDD" id="cd06662">
    <property type="entry name" value="SURF1"/>
    <property type="match status" value="1"/>
</dbReference>
<evidence type="ECO:0000256" key="3">
    <source>
        <dbReference type="ARBA" id="ARBA00022692"/>
    </source>
</evidence>
<dbReference type="AlphaFoldDB" id="A0A4R2C1G6"/>
<dbReference type="PANTHER" id="PTHR23427">
    <property type="entry name" value="SURFEIT LOCUS PROTEIN"/>
    <property type="match status" value="1"/>
</dbReference>
<dbReference type="InterPro" id="IPR045214">
    <property type="entry name" value="Surf1/Surf4"/>
</dbReference>
<feature type="transmembrane region" description="Helical" evidence="6">
    <location>
        <begin position="18"/>
        <end position="38"/>
    </location>
</feature>
<dbReference type="EMBL" id="SLVU01000003">
    <property type="protein sequence ID" value="TCN33262.1"/>
    <property type="molecule type" value="Genomic_DNA"/>
</dbReference>
<evidence type="ECO:0000256" key="1">
    <source>
        <dbReference type="ARBA" id="ARBA00004370"/>
    </source>
</evidence>
<keyword evidence="3 6" id="KW-0812">Transmembrane</keyword>
<dbReference type="Proteomes" id="UP000295043">
    <property type="component" value="Unassembled WGS sequence"/>
</dbReference>
<evidence type="ECO:0000256" key="4">
    <source>
        <dbReference type="ARBA" id="ARBA00022989"/>
    </source>
</evidence>
<dbReference type="PANTHER" id="PTHR23427:SF2">
    <property type="entry name" value="SURFEIT LOCUS PROTEIN 1"/>
    <property type="match status" value="1"/>
</dbReference>
<accession>A0A4R2C1G6</accession>
<evidence type="ECO:0000313" key="8">
    <source>
        <dbReference type="Proteomes" id="UP000295043"/>
    </source>
</evidence>
<comment type="similarity">
    <text evidence="2 6">Belongs to the SURF1 family.</text>
</comment>
<dbReference type="GO" id="GO:0005886">
    <property type="term" value="C:plasma membrane"/>
    <property type="evidence" value="ECO:0007669"/>
    <property type="project" value="UniProtKB-SubCell"/>
</dbReference>
<evidence type="ECO:0000256" key="5">
    <source>
        <dbReference type="ARBA" id="ARBA00023136"/>
    </source>
</evidence>
<comment type="subcellular location">
    <subcellularLocation>
        <location evidence="6">Cell membrane</location>
        <topology evidence="6">Multi-pass membrane protein</topology>
    </subcellularLocation>
    <subcellularLocation>
        <location evidence="1">Membrane</location>
    </subcellularLocation>
</comment>
<dbReference type="PROSITE" id="PS50895">
    <property type="entry name" value="SURF1"/>
    <property type="match status" value="1"/>
</dbReference>
<evidence type="ECO:0000256" key="6">
    <source>
        <dbReference type="RuleBase" id="RU363076"/>
    </source>
</evidence>
<evidence type="ECO:0000256" key="2">
    <source>
        <dbReference type="ARBA" id="ARBA00007165"/>
    </source>
</evidence>
<dbReference type="Pfam" id="PF02104">
    <property type="entry name" value="SURF1"/>
    <property type="match status" value="1"/>
</dbReference>
<feature type="transmembrane region" description="Helical" evidence="6">
    <location>
        <begin position="221"/>
        <end position="242"/>
    </location>
</feature>
<name>A0A4R2C1G6_9HYPH</name>
<gene>
    <name evidence="7" type="ORF">EV184_103276</name>
</gene>
<dbReference type="RefSeq" id="WP_132073460.1">
    <property type="nucleotide sequence ID" value="NZ_SLVU01000003.1"/>
</dbReference>
<organism evidence="7 8">
    <name type="scientific">Sinorhizobium americanum</name>
    <dbReference type="NCBI Taxonomy" id="194963"/>
    <lineage>
        <taxon>Bacteria</taxon>
        <taxon>Pseudomonadati</taxon>
        <taxon>Pseudomonadota</taxon>
        <taxon>Alphaproteobacteria</taxon>
        <taxon>Hyphomicrobiales</taxon>
        <taxon>Rhizobiaceae</taxon>
        <taxon>Sinorhizobium/Ensifer group</taxon>
        <taxon>Sinorhizobium</taxon>
    </lineage>
</organism>
<reference evidence="7 8" key="1">
    <citation type="submission" date="2019-03" db="EMBL/GenBank/DDBJ databases">
        <title>Genomic Encyclopedia of Type Strains, Phase IV (KMG-V): Genome sequencing to study the core and pangenomes of soil and plant-associated prokaryotes.</title>
        <authorList>
            <person name="Whitman W."/>
        </authorList>
    </citation>
    <scope>NUCLEOTIDE SEQUENCE [LARGE SCALE GENOMIC DNA]</scope>
    <source>
        <strain evidence="7 8">23C40</strain>
    </source>
</reference>
<keyword evidence="5 6" id="KW-0472">Membrane</keyword>
<proteinExistence type="inferred from homology"/>
<dbReference type="InterPro" id="IPR002994">
    <property type="entry name" value="Surf1/Shy1"/>
</dbReference>
<protein>
    <recommendedName>
        <fullName evidence="6">SURF1-like protein</fullName>
    </recommendedName>
</protein>
<keyword evidence="4 6" id="KW-1133">Transmembrane helix</keyword>
<evidence type="ECO:0000313" key="7">
    <source>
        <dbReference type="EMBL" id="TCN33262.1"/>
    </source>
</evidence>